<dbReference type="Proteomes" id="UP001307849">
    <property type="component" value="Unassembled WGS sequence"/>
</dbReference>
<protein>
    <submittedName>
        <fullName evidence="1">Uncharacterized protein</fullName>
    </submittedName>
</protein>
<dbReference type="EMBL" id="JAVHJM010000003">
    <property type="protein sequence ID" value="KAK6516289.1"/>
    <property type="molecule type" value="Genomic_DNA"/>
</dbReference>
<gene>
    <name evidence="1" type="ORF">TWF506_006198</name>
</gene>
<comment type="caution">
    <text evidence="1">The sequence shown here is derived from an EMBL/GenBank/DDBJ whole genome shotgun (WGS) entry which is preliminary data.</text>
</comment>
<accession>A0AAN8RYL4</accession>
<evidence type="ECO:0000313" key="2">
    <source>
        <dbReference type="Proteomes" id="UP001307849"/>
    </source>
</evidence>
<name>A0AAN8RYL4_9PEZI</name>
<sequence length="55" mass="6119">MLIYFMGFLDPNADGIVENKEDHIRRLQKALSAWGQGGHLFEPGAPFHFVMGAST</sequence>
<proteinExistence type="predicted"/>
<dbReference type="AlphaFoldDB" id="A0AAN8RYL4"/>
<organism evidence="1 2">
    <name type="scientific">Arthrobotrys conoides</name>
    <dbReference type="NCBI Taxonomy" id="74498"/>
    <lineage>
        <taxon>Eukaryota</taxon>
        <taxon>Fungi</taxon>
        <taxon>Dikarya</taxon>
        <taxon>Ascomycota</taxon>
        <taxon>Pezizomycotina</taxon>
        <taxon>Orbiliomycetes</taxon>
        <taxon>Orbiliales</taxon>
        <taxon>Orbiliaceae</taxon>
        <taxon>Arthrobotrys</taxon>
    </lineage>
</organism>
<evidence type="ECO:0000313" key="1">
    <source>
        <dbReference type="EMBL" id="KAK6516289.1"/>
    </source>
</evidence>
<keyword evidence="2" id="KW-1185">Reference proteome</keyword>
<reference evidence="1 2" key="1">
    <citation type="submission" date="2019-10" db="EMBL/GenBank/DDBJ databases">
        <authorList>
            <person name="Palmer J.M."/>
        </authorList>
    </citation>
    <scope>NUCLEOTIDE SEQUENCE [LARGE SCALE GENOMIC DNA]</scope>
    <source>
        <strain evidence="1 2">TWF506</strain>
    </source>
</reference>